<sequence>MTHDLVVWWRFDFKFLILATYVDFVVFVEFGTPFASRELSPDGEGLQQSFPIVKAPT</sequence>
<name>M1WVF4_PSEP2</name>
<gene>
    <name evidence="1" type="ordered locus">BN4_11151</name>
</gene>
<keyword evidence="2" id="KW-1185">Reference proteome</keyword>
<proteinExistence type="predicted"/>
<dbReference type="EMBL" id="FO203427">
    <property type="protein sequence ID" value="CCH48388.1"/>
    <property type="molecule type" value="Genomic_DNA"/>
</dbReference>
<protein>
    <submittedName>
        <fullName evidence="1">Uncharacterized protein</fullName>
    </submittedName>
</protein>
<dbReference type="PATRIC" id="fig|879567.3.peg.1184"/>
<dbReference type="AlphaFoldDB" id="M1WVF4"/>
<reference evidence="1 2" key="1">
    <citation type="journal article" date="2013" name="PLoS ONE">
        <title>The first genomic and proteomic characterization of a deep-sea sulfate reducer: insights into the piezophilic lifestyle of Desulfovibrio piezophilus.</title>
        <authorList>
            <person name="Pradel N."/>
            <person name="Ji B."/>
            <person name="Gimenez G."/>
            <person name="Talla E."/>
            <person name="Lenoble P."/>
            <person name="Garel M."/>
            <person name="Tamburini C."/>
            <person name="Fourquet P."/>
            <person name="Lebrun R."/>
            <person name="Bertin P."/>
            <person name="Denis Y."/>
            <person name="Pophillat M."/>
            <person name="Barbe V."/>
            <person name="Ollivier B."/>
            <person name="Dolla A."/>
        </authorList>
    </citation>
    <scope>NUCLEOTIDE SEQUENCE [LARGE SCALE GENOMIC DNA]</scope>
    <source>
        <strain evidence="2">DSM 10523 / SB164P1</strain>
    </source>
</reference>
<dbReference type="STRING" id="1322246.BN4_11151"/>
<dbReference type="Proteomes" id="UP000011724">
    <property type="component" value="Chromosome"/>
</dbReference>
<evidence type="ECO:0000313" key="2">
    <source>
        <dbReference type="Proteomes" id="UP000011724"/>
    </source>
</evidence>
<dbReference type="KEGG" id="dpi:BN4_11151"/>
<organism evidence="1 2">
    <name type="scientific">Pseudodesulfovibrio piezophilus (strain DSM 21447 / JCM 15486 / C1TLV30)</name>
    <name type="common">Desulfovibrio piezophilus</name>
    <dbReference type="NCBI Taxonomy" id="1322246"/>
    <lineage>
        <taxon>Bacteria</taxon>
        <taxon>Pseudomonadati</taxon>
        <taxon>Thermodesulfobacteriota</taxon>
        <taxon>Desulfovibrionia</taxon>
        <taxon>Desulfovibrionales</taxon>
        <taxon>Desulfovibrionaceae</taxon>
    </lineage>
</organism>
<reference evidence="2" key="2">
    <citation type="journal article" date="2013" name="Stand. Genomic Sci.">
        <title>Complete genome sequence of Desulfocapsa sulfexigens, a marine deltaproteobacterium specialized in disproportionating inorganic sulfur compounds.</title>
        <authorList>
            <person name="Finster K.W."/>
            <person name="Kjeldsen K.U."/>
            <person name="Kube M."/>
            <person name="Reinhardt R."/>
            <person name="Mussmann M."/>
            <person name="Amann R."/>
            <person name="Schreiber L."/>
        </authorList>
    </citation>
    <scope>NUCLEOTIDE SEQUENCE [LARGE SCALE GENOMIC DNA]</scope>
    <source>
        <strain evidence="2">DSM 10523 / SB164P1</strain>
    </source>
</reference>
<accession>M1WVF4</accession>
<dbReference type="HOGENOM" id="CLU_2989276_0_0_7"/>
<evidence type="ECO:0000313" key="1">
    <source>
        <dbReference type="EMBL" id="CCH48388.1"/>
    </source>
</evidence>